<name>A0A6J1MJC4_BICAN</name>
<dbReference type="InterPro" id="IPR035206">
    <property type="entry name" value="Proteasome_beta2"/>
</dbReference>
<dbReference type="GO" id="GO:0005839">
    <property type="term" value="C:proteasome core complex"/>
    <property type="evidence" value="ECO:0007669"/>
    <property type="project" value="InterPro"/>
</dbReference>
<keyword evidence="9" id="KW-1185">Reference proteome</keyword>
<accession>A0A6J1MJC4</accession>
<dbReference type="GO" id="GO:0010498">
    <property type="term" value="P:proteasomal protein catabolic process"/>
    <property type="evidence" value="ECO:0007669"/>
    <property type="project" value="InterPro"/>
</dbReference>
<evidence type="ECO:0000256" key="4">
    <source>
        <dbReference type="ARBA" id="ARBA00023242"/>
    </source>
</evidence>
<dbReference type="CDD" id="cd03758">
    <property type="entry name" value="proteasome_beta_type_2"/>
    <property type="match status" value="1"/>
</dbReference>
<comment type="function">
    <text evidence="7">Non-catalytic component of the 20S core proteasome complex involved in the proteolytic degradation of most intracellular proteins. This complex plays numerous essential roles within the cell by associating with different regulatory particles. Associated with two 19S regulatory particles, forms the 26S proteasome and thus participates in the ATP-dependent degradation of ubiquitinated proteins. The 26S proteasome plays a key role in the maintenance of protein homeostasis by removing misfolded or damaged proteins that could impair cellular functions, and by removing proteins whose functions are no longer required. Associated with the PA200 or PA28, the 20S proteasome mediates ubiquitin-independent protein degradation. This type of proteolysis is required in several pathways including spermatogenesis (20S-PA200 complex) or generation of a subset of MHC class I-presented antigenic peptides (20S-PA28 complex).</text>
</comment>
<dbReference type="PANTHER" id="PTHR32194">
    <property type="entry name" value="METALLOPROTEASE TLDD"/>
    <property type="match status" value="1"/>
</dbReference>
<proteinExistence type="inferred from homology"/>
<dbReference type="RefSeq" id="XP_023935525.1">
    <property type="nucleotide sequence ID" value="XM_024079757.2"/>
</dbReference>
<dbReference type="InterPro" id="IPR029055">
    <property type="entry name" value="Ntn_hydrolases_N"/>
</dbReference>
<evidence type="ECO:0000313" key="10">
    <source>
        <dbReference type="RefSeq" id="XP_023935525.1"/>
    </source>
</evidence>
<dbReference type="PROSITE" id="PS51476">
    <property type="entry name" value="PROTEASOME_BETA_2"/>
    <property type="match status" value="1"/>
</dbReference>
<gene>
    <name evidence="10" type="primary">LOC112044035</name>
</gene>
<dbReference type="SUPFAM" id="SSF56235">
    <property type="entry name" value="N-terminal nucleophile aminohydrolases (Ntn hydrolases)"/>
    <property type="match status" value="1"/>
</dbReference>
<protein>
    <recommendedName>
        <fullName evidence="8">Proteasome subunit beta</fullName>
    </recommendedName>
</protein>
<sequence>MSNINLQCLLGIQCDDFVMIAADQTNSHSIMVMKDDEDKIYKISDKLVMGVIGDSGDTTQFAEYIAKNIQLYKMRNGYELGPTAAANFTRRNLAEYLRSSTPYFVNLLMAGYDKENGPELYFMDYLASSVKVPFAVHGFGGILSMSIMDRYYKKDATEEEAYEILKKCVQEVHKRLFVSLPNFQVTVVNRDGIKALPVINSAALK</sequence>
<dbReference type="InterPro" id="IPR016050">
    <property type="entry name" value="Proteasome_bsu_CS"/>
</dbReference>
<dbReference type="FunFam" id="3.60.20.10:FF:000008">
    <property type="entry name" value="Proteasome subunit beta type-4"/>
    <property type="match status" value="1"/>
</dbReference>
<dbReference type="OrthoDB" id="268428at2759"/>
<dbReference type="Proteomes" id="UP001652582">
    <property type="component" value="Chromosome 16"/>
</dbReference>
<organism evidence="9 10">
    <name type="scientific">Bicyclus anynana</name>
    <name type="common">Squinting bush brown butterfly</name>
    <dbReference type="NCBI Taxonomy" id="110368"/>
    <lineage>
        <taxon>Eukaryota</taxon>
        <taxon>Metazoa</taxon>
        <taxon>Ecdysozoa</taxon>
        <taxon>Arthropoda</taxon>
        <taxon>Hexapoda</taxon>
        <taxon>Insecta</taxon>
        <taxon>Pterygota</taxon>
        <taxon>Neoptera</taxon>
        <taxon>Endopterygota</taxon>
        <taxon>Lepidoptera</taxon>
        <taxon>Glossata</taxon>
        <taxon>Ditrysia</taxon>
        <taxon>Papilionoidea</taxon>
        <taxon>Nymphalidae</taxon>
        <taxon>Satyrinae</taxon>
        <taxon>Satyrini</taxon>
        <taxon>Mycalesina</taxon>
        <taxon>Bicyclus</taxon>
    </lineage>
</organism>
<dbReference type="KEGG" id="bany:112044035"/>
<keyword evidence="4 8" id="KW-0539">Nucleus</keyword>
<dbReference type="InterPro" id="IPR023333">
    <property type="entry name" value="Proteasome_suB-type"/>
</dbReference>
<keyword evidence="3 8" id="KW-0647">Proteasome</keyword>
<evidence type="ECO:0000313" key="9">
    <source>
        <dbReference type="Proteomes" id="UP001652582"/>
    </source>
</evidence>
<dbReference type="Gene3D" id="3.60.20.10">
    <property type="entry name" value="Glutamine Phosphoribosylpyrophosphate, subunit 1, domain 1"/>
    <property type="match status" value="1"/>
</dbReference>
<dbReference type="GO" id="GO:0005737">
    <property type="term" value="C:cytoplasm"/>
    <property type="evidence" value="ECO:0007669"/>
    <property type="project" value="UniProtKB-SubCell"/>
</dbReference>
<evidence type="ECO:0000256" key="3">
    <source>
        <dbReference type="ARBA" id="ARBA00022942"/>
    </source>
</evidence>
<keyword evidence="2 8" id="KW-0963">Cytoplasm</keyword>
<dbReference type="AlphaFoldDB" id="A0A6J1MJC4"/>
<comment type="similarity">
    <text evidence="8">Belongs to the peptidase T1B family.</text>
</comment>
<evidence type="ECO:0000256" key="2">
    <source>
        <dbReference type="ARBA" id="ARBA00022490"/>
    </source>
</evidence>
<dbReference type="PROSITE" id="PS00854">
    <property type="entry name" value="PROTEASOME_BETA_1"/>
    <property type="match status" value="1"/>
</dbReference>
<comment type="subunit">
    <text evidence="8">Component of the proteasome complex.</text>
</comment>
<dbReference type="CTD" id="34999"/>
<evidence type="ECO:0000256" key="1">
    <source>
        <dbReference type="ARBA" id="ARBA00011656"/>
    </source>
</evidence>
<dbReference type="GO" id="GO:0005634">
    <property type="term" value="C:nucleus"/>
    <property type="evidence" value="ECO:0007669"/>
    <property type="project" value="UniProtKB-SubCell"/>
</dbReference>
<evidence type="ECO:0000256" key="6">
    <source>
        <dbReference type="ARBA" id="ARBA00026071"/>
    </source>
</evidence>
<dbReference type="InterPro" id="IPR001353">
    <property type="entry name" value="Proteasome_sua/b"/>
</dbReference>
<comment type="subcellular location">
    <subcellularLocation>
        <location evidence="8">Cytoplasm</location>
    </subcellularLocation>
    <subcellularLocation>
        <location evidence="8">Nucleus</location>
    </subcellularLocation>
</comment>
<comment type="subunit">
    <text evidence="6">The 26S proteasome consists of a 20S proteasome core and two 19S regulatory subunits. The 20S proteasome core is composed of 28 subunits that are arranged in four stacked rings, resulting in a barrel-shaped structure. The two end rings are each formed by seven alpha subunits, and the two central rings are each formed by seven beta subunits. The catalytic chamber with the active sites is on the inside of the barrel.</text>
</comment>
<reference evidence="10" key="1">
    <citation type="submission" date="2025-08" db="UniProtKB">
        <authorList>
            <consortium name="RefSeq"/>
        </authorList>
    </citation>
    <scope>IDENTIFICATION</scope>
</reference>
<comment type="function">
    <text evidence="8">Component of the proteasome, a multicatalytic proteinase complex which is characterized by its ability to cleave peptides with Arg, Phe, Tyr, Leu, and Glu adjacent to the leaving group at neutral or slightly basic pH. The proteasome has an ATP-dependent proteolytic activity.</text>
</comment>
<evidence type="ECO:0000256" key="8">
    <source>
        <dbReference type="RuleBase" id="RU004203"/>
    </source>
</evidence>
<evidence type="ECO:0000256" key="7">
    <source>
        <dbReference type="ARBA" id="ARBA00049625"/>
    </source>
</evidence>
<evidence type="ECO:0000256" key="5">
    <source>
        <dbReference type="ARBA" id="ARBA00024953"/>
    </source>
</evidence>
<dbReference type="PANTHER" id="PTHR32194:SF2">
    <property type="entry name" value="PROTEASOME SUBUNIT BETA TYPE-1"/>
    <property type="match status" value="1"/>
</dbReference>
<dbReference type="GeneID" id="112044035"/>
<comment type="subunit">
    <text evidence="1">The 26S proteasome consists of a 20S proteasome core and two 19S regulatory subunits. The 20S proteasome core is a barrel-shaped complex made of 28 subunits that are arranged in four stacked rings. The two outer rings are each formed by seven alpha subunits, and the two inner rings are formed by seven beta subunits. The proteolytic activity is exerted by three beta-subunits PSMB5, PSMB6 and PSMB7.</text>
</comment>
<dbReference type="Pfam" id="PF00227">
    <property type="entry name" value="Proteasome"/>
    <property type="match status" value="1"/>
</dbReference>
<comment type="function">
    <text evidence="5">Non-catalytic component of the proteasome, a multicatalytic proteinase complex which is characterized by its ability to cleave peptides with Arg, Phe, Tyr, Leu, and Glu adjacent to the leaving group at neutral or slightly basic pH. The proteasome has an ATP-dependent proteolytic activity.</text>
</comment>